<gene>
    <name evidence="5" type="ORF">PPERSA_05570</name>
</gene>
<dbReference type="PANTHER" id="PTHR24223">
    <property type="entry name" value="ATP-BINDING CASSETTE SUB-FAMILY C"/>
    <property type="match status" value="1"/>
</dbReference>
<keyword evidence="2" id="KW-0067">ATP-binding</keyword>
<dbReference type="Pfam" id="PF00005">
    <property type="entry name" value="ABC_tran"/>
    <property type="match status" value="1"/>
</dbReference>
<evidence type="ECO:0000256" key="3">
    <source>
        <dbReference type="SAM" id="Phobius"/>
    </source>
</evidence>
<dbReference type="OrthoDB" id="6500128at2759"/>
<evidence type="ECO:0000259" key="4">
    <source>
        <dbReference type="Pfam" id="PF00005"/>
    </source>
</evidence>
<dbReference type="AlphaFoldDB" id="A0A0V0Q7K0"/>
<dbReference type="EMBL" id="LDAU01000260">
    <property type="protein sequence ID" value="KRW98226.1"/>
    <property type="molecule type" value="Genomic_DNA"/>
</dbReference>
<proteinExistence type="predicted"/>
<dbReference type="InterPro" id="IPR017871">
    <property type="entry name" value="ABC_transporter-like_CS"/>
</dbReference>
<keyword evidence="6" id="KW-1185">Reference proteome</keyword>
<dbReference type="PROSITE" id="PS00211">
    <property type="entry name" value="ABC_TRANSPORTER_1"/>
    <property type="match status" value="1"/>
</dbReference>
<keyword evidence="3" id="KW-0472">Membrane</keyword>
<dbReference type="GO" id="GO:0042626">
    <property type="term" value="F:ATPase-coupled transmembrane transporter activity"/>
    <property type="evidence" value="ECO:0007669"/>
    <property type="project" value="TreeGrafter"/>
</dbReference>
<evidence type="ECO:0000313" key="6">
    <source>
        <dbReference type="Proteomes" id="UP000054937"/>
    </source>
</evidence>
<sequence length="258" mass="29824">MKIRGNEIKSIRSITILDAFCVFFWAFSCIGISAITFMIAGMSMAKTSFQRVNQFLQKQKIVDTQFKISQEQINQLKSNNTFLHIPKDTSFCYDDSDKFNLLFEENLEIKKGQLVMITGPTACGKSTLVKLLLQEIRFKNHKNQDIYQNQDQSISYVSQNNWLMNKSIKDNILFFSTYNKEKYEKIIKITQLEKEIQQLEGQDDYIIGPSCQGLSGGQQQRVAIARALYNYEKSDLFIFDDSFSSLDNVVQIKIFQEG</sequence>
<dbReference type="GO" id="GO:0005524">
    <property type="term" value="F:ATP binding"/>
    <property type="evidence" value="ECO:0007669"/>
    <property type="project" value="UniProtKB-KW"/>
</dbReference>
<evidence type="ECO:0000313" key="5">
    <source>
        <dbReference type="EMBL" id="KRW98226.1"/>
    </source>
</evidence>
<dbReference type="Proteomes" id="UP000054937">
    <property type="component" value="Unassembled WGS sequence"/>
</dbReference>
<keyword evidence="5" id="KW-0378">Hydrolase</keyword>
<dbReference type="SUPFAM" id="SSF52540">
    <property type="entry name" value="P-loop containing nucleoside triphosphate hydrolases"/>
    <property type="match status" value="1"/>
</dbReference>
<dbReference type="InterPro" id="IPR003439">
    <property type="entry name" value="ABC_transporter-like_ATP-bd"/>
</dbReference>
<dbReference type="InterPro" id="IPR027417">
    <property type="entry name" value="P-loop_NTPase"/>
</dbReference>
<evidence type="ECO:0000256" key="1">
    <source>
        <dbReference type="ARBA" id="ARBA00022741"/>
    </source>
</evidence>
<keyword evidence="1" id="KW-0547">Nucleotide-binding</keyword>
<protein>
    <submittedName>
        <fullName evidence="5">p-loop containing nucleoside triphosphate hydrolase</fullName>
    </submittedName>
</protein>
<organism evidence="5 6">
    <name type="scientific">Pseudocohnilembus persalinus</name>
    <name type="common">Ciliate</name>
    <dbReference type="NCBI Taxonomy" id="266149"/>
    <lineage>
        <taxon>Eukaryota</taxon>
        <taxon>Sar</taxon>
        <taxon>Alveolata</taxon>
        <taxon>Ciliophora</taxon>
        <taxon>Intramacronucleata</taxon>
        <taxon>Oligohymenophorea</taxon>
        <taxon>Scuticociliatia</taxon>
        <taxon>Philasterida</taxon>
        <taxon>Pseudocohnilembidae</taxon>
        <taxon>Pseudocohnilembus</taxon>
    </lineage>
</organism>
<dbReference type="InParanoid" id="A0A0V0Q7K0"/>
<keyword evidence="3" id="KW-1133">Transmembrane helix</keyword>
<reference evidence="5 6" key="1">
    <citation type="journal article" date="2015" name="Sci. Rep.">
        <title>Genome of the facultative scuticociliatosis pathogen Pseudocohnilembus persalinus provides insight into its virulence through horizontal gene transfer.</title>
        <authorList>
            <person name="Xiong J."/>
            <person name="Wang G."/>
            <person name="Cheng J."/>
            <person name="Tian M."/>
            <person name="Pan X."/>
            <person name="Warren A."/>
            <person name="Jiang C."/>
            <person name="Yuan D."/>
            <person name="Miao W."/>
        </authorList>
    </citation>
    <scope>NUCLEOTIDE SEQUENCE [LARGE SCALE GENOMIC DNA]</scope>
    <source>
        <strain evidence="5">36N120E</strain>
    </source>
</reference>
<dbReference type="InterPro" id="IPR050173">
    <property type="entry name" value="ABC_transporter_C-like"/>
</dbReference>
<evidence type="ECO:0000256" key="2">
    <source>
        <dbReference type="ARBA" id="ARBA00022840"/>
    </source>
</evidence>
<keyword evidence="3" id="KW-0812">Transmembrane</keyword>
<name>A0A0V0Q7K0_PSEPJ</name>
<feature type="domain" description="ABC transporter" evidence="4">
    <location>
        <begin position="106"/>
        <end position="242"/>
    </location>
</feature>
<dbReference type="Gene3D" id="3.40.50.300">
    <property type="entry name" value="P-loop containing nucleotide triphosphate hydrolases"/>
    <property type="match status" value="1"/>
</dbReference>
<feature type="transmembrane region" description="Helical" evidence="3">
    <location>
        <begin position="20"/>
        <end position="45"/>
    </location>
</feature>
<dbReference type="PROSITE" id="PS51257">
    <property type="entry name" value="PROKAR_LIPOPROTEIN"/>
    <property type="match status" value="1"/>
</dbReference>
<comment type="caution">
    <text evidence="5">The sequence shown here is derived from an EMBL/GenBank/DDBJ whole genome shotgun (WGS) entry which is preliminary data.</text>
</comment>
<dbReference type="GO" id="GO:0016887">
    <property type="term" value="F:ATP hydrolysis activity"/>
    <property type="evidence" value="ECO:0007669"/>
    <property type="project" value="InterPro"/>
</dbReference>
<accession>A0A0V0Q7K0</accession>
<dbReference type="GO" id="GO:0016020">
    <property type="term" value="C:membrane"/>
    <property type="evidence" value="ECO:0007669"/>
    <property type="project" value="TreeGrafter"/>
</dbReference>